<sequence>MDAPKRRIGLEQEFFLVDEVGQLSNRADEFLQGCHLMAEAEGLNPNYFVPEFVKSIV</sequence>
<dbReference type="Gene3D" id="3.30.590.20">
    <property type="match status" value="1"/>
</dbReference>
<dbReference type="Proteomes" id="UP001628874">
    <property type="component" value="Unassembled WGS sequence"/>
</dbReference>
<protein>
    <submittedName>
        <fullName evidence="1">Uncharacterized protein</fullName>
    </submittedName>
</protein>
<evidence type="ECO:0000313" key="2">
    <source>
        <dbReference type="Proteomes" id="UP001628874"/>
    </source>
</evidence>
<reference evidence="1 2" key="1">
    <citation type="submission" date="2024-07" db="EMBL/GenBank/DDBJ databases">
        <authorList>
            <person name="Tripathy S."/>
        </authorList>
    </citation>
    <scope>NUCLEOTIDE SEQUENCE [LARGE SCALE GENOMIC DNA]</scope>
    <source>
        <strain evidence="1 2">VB-61278_2</strain>
    </source>
</reference>
<name>A0ABW8WMW5_9CYAN</name>
<accession>A0ABW8WMW5</accession>
<proteinExistence type="predicted"/>
<keyword evidence="2" id="KW-1185">Reference proteome</keyword>
<comment type="caution">
    <text evidence="1">The sequence shown here is derived from an EMBL/GenBank/DDBJ whole genome shotgun (WGS) entry which is preliminary data.</text>
</comment>
<organism evidence="1 2">
    <name type="scientific">Scytonema tolypothrichoides VB-61278_2</name>
    <dbReference type="NCBI Taxonomy" id="3232314"/>
    <lineage>
        <taxon>Bacteria</taxon>
        <taxon>Bacillati</taxon>
        <taxon>Cyanobacteriota</taxon>
        <taxon>Cyanophyceae</taxon>
        <taxon>Nostocales</taxon>
        <taxon>Scytonemataceae</taxon>
        <taxon>Scytonema</taxon>
    </lineage>
</organism>
<evidence type="ECO:0000313" key="1">
    <source>
        <dbReference type="EMBL" id="MFL9462363.1"/>
    </source>
</evidence>
<dbReference type="RefSeq" id="WP_153021618.1">
    <property type="nucleotide sequence ID" value="NZ_JBFQGM010000006.1"/>
</dbReference>
<gene>
    <name evidence="1" type="ORF">AB0759_17245</name>
</gene>
<dbReference type="EMBL" id="JBFQGM010000006">
    <property type="protein sequence ID" value="MFL9462363.1"/>
    <property type="molecule type" value="Genomic_DNA"/>
</dbReference>